<organism evidence="1 2">
    <name type="scientific">Popillia japonica</name>
    <name type="common">Japanese beetle</name>
    <dbReference type="NCBI Taxonomy" id="7064"/>
    <lineage>
        <taxon>Eukaryota</taxon>
        <taxon>Metazoa</taxon>
        <taxon>Ecdysozoa</taxon>
        <taxon>Arthropoda</taxon>
        <taxon>Hexapoda</taxon>
        <taxon>Insecta</taxon>
        <taxon>Pterygota</taxon>
        <taxon>Neoptera</taxon>
        <taxon>Endopterygota</taxon>
        <taxon>Coleoptera</taxon>
        <taxon>Polyphaga</taxon>
        <taxon>Scarabaeiformia</taxon>
        <taxon>Scarabaeidae</taxon>
        <taxon>Rutelinae</taxon>
        <taxon>Popillia</taxon>
    </lineage>
</organism>
<sequence>MQTHQSFKFDGEYILEFLYDPTPVELGIDHCPYAHLFAVVVIRKLWLVSKVIRKLWLVSNCSEMHFGKFQ</sequence>
<evidence type="ECO:0000313" key="1">
    <source>
        <dbReference type="EMBL" id="KAK9753784.1"/>
    </source>
</evidence>
<reference evidence="1 2" key="1">
    <citation type="journal article" date="2024" name="BMC Genomics">
        <title>De novo assembly and annotation of Popillia japonica's genome with initial clues to its potential as an invasive pest.</title>
        <authorList>
            <person name="Cucini C."/>
            <person name="Boschi S."/>
            <person name="Funari R."/>
            <person name="Cardaioli E."/>
            <person name="Iannotti N."/>
            <person name="Marturano G."/>
            <person name="Paoli F."/>
            <person name="Bruttini M."/>
            <person name="Carapelli A."/>
            <person name="Frati F."/>
            <person name="Nardi F."/>
        </authorList>
    </citation>
    <scope>NUCLEOTIDE SEQUENCE [LARGE SCALE GENOMIC DNA]</scope>
    <source>
        <strain evidence="1">DMR45628</strain>
    </source>
</reference>
<evidence type="ECO:0000313" key="2">
    <source>
        <dbReference type="Proteomes" id="UP001458880"/>
    </source>
</evidence>
<comment type="caution">
    <text evidence="1">The sequence shown here is derived from an EMBL/GenBank/DDBJ whole genome shotgun (WGS) entry which is preliminary data.</text>
</comment>
<dbReference type="AlphaFoldDB" id="A0AAW1N5Y0"/>
<protein>
    <submittedName>
        <fullName evidence="1">Uncharacterized protein</fullName>
    </submittedName>
</protein>
<dbReference type="EMBL" id="JASPKY010000010">
    <property type="protein sequence ID" value="KAK9753784.1"/>
    <property type="molecule type" value="Genomic_DNA"/>
</dbReference>
<accession>A0AAW1N5Y0</accession>
<keyword evidence="2" id="KW-1185">Reference proteome</keyword>
<gene>
    <name evidence="1" type="ORF">QE152_g1768</name>
</gene>
<proteinExistence type="predicted"/>
<dbReference type="Proteomes" id="UP001458880">
    <property type="component" value="Unassembled WGS sequence"/>
</dbReference>
<name>A0AAW1N5Y0_POPJA</name>